<dbReference type="Proteomes" id="UP000095284">
    <property type="component" value="Unplaced"/>
</dbReference>
<sequence length="80" mass="9476">MPSQHDTQPLDKEYLDQISRQAEKRLDLLHQAAVYDALNPEKKETQVIHPKFAQFMSWQDCYIYSQARKQAEDAINKVRK</sequence>
<evidence type="ECO:0000313" key="2">
    <source>
        <dbReference type="WBParaSite" id="BXY_1756700.1"/>
    </source>
</evidence>
<dbReference type="WBParaSite" id="BXY_1756700.1">
    <property type="protein sequence ID" value="BXY_1756700.1"/>
    <property type="gene ID" value="BXY_1756700"/>
</dbReference>
<reference evidence="2" key="1">
    <citation type="submission" date="2016-11" db="UniProtKB">
        <authorList>
            <consortium name="WormBaseParasite"/>
        </authorList>
    </citation>
    <scope>IDENTIFICATION</scope>
</reference>
<evidence type="ECO:0000313" key="1">
    <source>
        <dbReference type="Proteomes" id="UP000095284"/>
    </source>
</evidence>
<name>A0A1I7SWY5_BURXY</name>
<protein>
    <submittedName>
        <fullName evidence="2">HEPN domain-containing protein</fullName>
    </submittedName>
</protein>
<accession>A0A1I7SWY5</accession>
<dbReference type="AlphaFoldDB" id="A0A1I7SWY5"/>
<proteinExistence type="predicted"/>
<organism evidence="1 2">
    <name type="scientific">Bursaphelenchus xylophilus</name>
    <name type="common">Pinewood nematode worm</name>
    <name type="synonym">Aphelenchoides xylophilus</name>
    <dbReference type="NCBI Taxonomy" id="6326"/>
    <lineage>
        <taxon>Eukaryota</taxon>
        <taxon>Metazoa</taxon>
        <taxon>Ecdysozoa</taxon>
        <taxon>Nematoda</taxon>
        <taxon>Chromadorea</taxon>
        <taxon>Rhabditida</taxon>
        <taxon>Tylenchina</taxon>
        <taxon>Tylenchomorpha</taxon>
        <taxon>Aphelenchoidea</taxon>
        <taxon>Aphelenchoididae</taxon>
        <taxon>Bursaphelenchus</taxon>
    </lineage>
</organism>